<name>A0ABV7QDA2_9PSEU</name>
<protein>
    <submittedName>
        <fullName evidence="1">Uncharacterized protein</fullName>
    </submittedName>
</protein>
<accession>A0ABV7QDA2</accession>
<proteinExistence type="predicted"/>
<comment type="caution">
    <text evidence="1">The sequence shown here is derived from an EMBL/GenBank/DDBJ whole genome shotgun (WGS) entry which is preliminary data.</text>
</comment>
<dbReference type="EMBL" id="JBHRWI010000015">
    <property type="protein sequence ID" value="MFC3510697.1"/>
    <property type="molecule type" value="Genomic_DNA"/>
</dbReference>
<sequence length="44" mass="4661">MNEIVLPTAAELEADLTSVRSEKISTFQSPFAEGVAESSELCGC</sequence>
<gene>
    <name evidence="1" type="ORF">ACFORO_11025</name>
</gene>
<keyword evidence="2" id="KW-1185">Reference proteome</keyword>
<organism evidence="1 2">
    <name type="scientific">Amycolatopsis halotolerans</name>
    <dbReference type="NCBI Taxonomy" id="330083"/>
    <lineage>
        <taxon>Bacteria</taxon>
        <taxon>Bacillati</taxon>
        <taxon>Actinomycetota</taxon>
        <taxon>Actinomycetes</taxon>
        <taxon>Pseudonocardiales</taxon>
        <taxon>Pseudonocardiaceae</taxon>
        <taxon>Amycolatopsis</taxon>
    </lineage>
</organism>
<evidence type="ECO:0000313" key="1">
    <source>
        <dbReference type="EMBL" id="MFC3510697.1"/>
    </source>
</evidence>
<evidence type="ECO:0000313" key="2">
    <source>
        <dbReference type="Proteomes" id="UP001595764"/>
    </source>
</evidence>
<dbReference type="Proteomes" id="UP001595764">
    <property type="component" value="Unassembled WGS sequence"/>
</dbReference>
<dbReference type="RefSeq" id="WP_354735059.1">
    <property type="nucleotide sequence ID" value="NZ_JBHMAY010000007.1"/>
</dbReference>
<reference evidence="2" key="1">
    <citation type="journal article" date="2019" name="Int. J. Syst. Evol. Microbiol.">
        <title>The Global Catalogue of Microorganisms (GCM) 10K type strain sequencing project: providing services to taxonomists for standard genome sequencing and annotation.</title>
        <authorList>
            <consortium name="The Broad Institute Genomics Platform"/>
            <consortium name="The Broad Institute Genome Sequencing Center for Infectious Disease"/>
            <person name="Wu L."/>
            <person name="Ma J."/>
        </authorList>
    </citation>
    <scope>NUCLEOTIDE SEQUENCE [LARGE SCALE GENOMIC DNA]</scope>
    <source>
        <strain evidence="2">CGMCC 4.7682</strain>
    </source>
</reference>